<proteinExistence type="predicted"/>
<feature type="compositionally biased region" description="Polar residues" evidence="1">
    <location>
        <begin position="8"/>
        <end position="25"/>
    </location>
</feature>
<evidence type="ECO:0000256" key="1">
    <source>
        <dbReference type="SAM" id="MobiDB-lite"/>
    </source>
</evidence>
<protein>
    <submittedName>
        <fullName evidence="2">Uncharacterized protein</fullName>
    </submittedName>
</protein>
<keyword evidence="3" id="KW-1185">Reference proteome</keyword>
<comment type="caution">
    <text evidence="2">The sequence shown here is derived from an EMBL/GenBank/DDBJ whole genome shotgun (WGS) entry which is preliminary data.</text>
</comment>
<gene>
    <name evidence="2" type="ORF">PR048_022209</name>
</gene>
<dbReference type="EMBL" id="JARBHB010000008">
    <property type="protein sequence ID" value="KAJ8877754.1"/>
    <property type="molecule type" value="Genomic_DNA"/>
</dbReference>
<feature type="region of interest" description="Disordered" evidence="1">
    <location>
        <begin position="1"/>
        <end position="30"/>
    </location>
</feature>
<dbReference type="Proteomes" id="UP001159363">
    <property type="component" value="Chromosome 7"/>
</dbReference>
<evidence type="ECO:0000313" key="2">
    <source>
        <dbReference type="EMBL" id="KAJ8877754.1"/>
    </source>
</evidence>
<sequence length="287" mass="32755">MDQDVGRLTQTPVSPSNARKMTANPSKWEKAKEKRMSHVTVVTSNRKCPRSGVNNGKEVTTRVFFIPRLKEEKVMRVKVWMKNTENTSIYMWLENDSPKGSRQIASAVYNRLCSTDLDGIDNIRFVADGCGAKTRIRQCFIPPDRIFGRTERNMNFTSQILTPDLYEHVVKEVATVFRLGADNIPIHDWKTAVSQTVKEPSSWNIKFKPCKRVLIEKMGSTGTTVQGETAYNVDTGGGRSIFRREKSWHNVEPSPLQVQDISKLLTTHFGEAREKREHLELYAHLIS</sequence>
<name>A0ABQ9H0C2_9NEOP</name>
<reference evidence="2 3" key="1">
    <citation type="submission" date="2023-02" db="EMBL/GenBank/DDBJ databases">
        <title>LHISI_Scaffold_Assembly.</title>
        <authorList>
            <person name="Stuart O.P."/>
            <person name="Cleave R."/>
            <person name="Magrath M.J.L."/>
            <person name="Mikheyev A.S."/>
        </authorList>
    </citation>
    <scope>NUCLEOTIDE SEQUENCE [LARGE SCALE GENOMIC DNA]</scope>
    <source>
        <strain evidence="2">Daus_M_001</strain>
        <tissue evidence="2">Leg muscle</tissue>
    </source>
</reference>
<accession>A0ABQ9H0C2</accession>
<organism evidence="2 3">
    <name type="scientific">Dryococelus australis</name>
    <dbReference type="NCBI Taxonomy" id="614101"/>
    <lineage>
        <taxon>Eukaryota</taxon>
        <taxon>Metazoa</taxon>
        <taxon>Ecdysozoa</taxon>
        <taxon>Arthropoda</taxon>
        <taxon>Hexapoda</taxon>
        <taxon>Insecta</taxon>
        <taxon>Pterygota</taxon>
        <taxon>Neoptera</taxon>
        <taxon>Polyneoptera</taxon>
        <taxon>Phasmatodea</taxon>
        <taxon>Verophasmatodea</taxon>
        <taxon>Anareolatae</taxon>
        <taxon>Phasmatidae</taxon>
        <taxon>Eurycanthinae</taxon>
        <taxon>Dryococelus</taxon>
    </lineage>
</organism>
<evidence type="ECO:0000313" key="3">
    <source>
        <dbReference type="Proteomes" id="UP001159363"/>
    </source>
</evidence>